<organism evidence="1 2">
    <name type="scientific">Fibrella aquatilis</name>
    <dbReference type="NCBI Taxonomy" id="2817059"/>
    <lineage>
        <taxon>Bacteria</taxon>
        <taxon>Pseudomonadati</taxon>
        <taxon>Bacteroidota</taxon>
        <taxon>Cytophagia</taxon>
        <taxon>Cytophagales</taxon>
        <taxon>Spirosomataceae</taxon>
        <taxon>Fibrella</taxon>
    </lineage>
</organism>
<dbReference type="EMBL" id="JAFMYU010000004">
    <property type="protein sequence ID" value="MBO0930708.1"/>
    <property type="molecule type" value="Genomic_DNA"/>
</dbReference>
<keyword evidence="2" id="KW-1185">Reference proteome</keyword>
<evidence type="ECO:0008006" key="3">
    <source>
        <dbReference type="Google" id="ProtNLM"/>
    </source>
</evidence>
<dbReference type="AlphaFoldDB" id="A0A939G6I1"/>
<reference evidence="1 2" key="1">
    <citation type="submission" date="2021-03" db="EMBL/GenBank/DDBJ databases">
        <title>Fibrella sp. HMF5036 genome sequencing and assembly.</title>
        <authorList>
            <person name="Kang H."/>
            <person name="Kim H."/>
            <person name="Bae S."/>
            <person name="Joh K."/>
        </authorList>
    </citation>
    <scope>NUCLEOTIDE SEQUENCE [LARGE SCALE GENOMIC DNA]</scope>
    <source>
        <strain evidence="1 2">HMF5036</strain>
    </source>
</reference>
<dbReference type="SUPFAM" id="SSF48452">
    <property type="entry name" value="TPR-like"/>
    <property type="match status" value="1"/>
</dbReference>
<gene>
    <name evidence="1" type="ORF">J2I48_06865</name>
</gene>
<proteinExistence type="predicted"/>
<evidence type="ECO:0000313" key="2">
    <source>
        <dbReference type="Proteomes" id="UP000664795"/>
    </source>
</evidence>
<evidence type="ECO:0000313" key="1">
    <source>
        <dbReference type="EMBL" id="MBO0930708.1"/>
    </source>
</evidence>
<name>A0A939G6I1_9BACT</name>
<dbReference type="RefSeq" id="WP_207334670.1">
    <property type="nucleotide sequence ID" value="NZ_JAFMYU010000004.1"/>
</dbReference>
<comment type="caution">
    <text evidence="1">The sequence shown here is derived from an EMBL/GenBank/DDBJ whole genome shotgun (WGS) entry which is preliminary data.</text>
</comment>
<accession>A0A939G6I1</accession>
<dbReference type="Proteomes" id="UP000664795">
    <property type="component" value="Unassembled WGS sequence"/>
</dbReference>
<dbReference type="InterPro" id="IPR011990">
    <property type="entry name" value="TPR-like_helical_dom_sf"/>
</dbReference>
<sequence length="824" mass="91379">MHTPLLPLKPSFRQRLTKLRRPLLLGAILIGFACAGGDESYFKSFFQPEAATTKPDDRGYFFTPLLYNSDYAGYDDGQMDDSLSNEANAAAWAAYLGSGYTNSQINKALTDSVAGEQLHSKLANSKPAAADYLRFTLDAQHSEPTGDAWNRTPGDTVQLAQLAKQARDLAASTTDAFLKERYAFQAVKLADEAHDFAQSRDYYAQLIAPLKTRTFISEWARCRQAGALLSLGEKDQAVFEFAQVFANCPSRRHAAERSLRIYGLRFTEQALALAKTDAERVAVYAICAIQPKQDALPLLEKMVALDPKNSLNELVFAREINRNEYYFDQKTYPGYVDTDQNRADSVAFVNRRQSLPDYSQKLLAFAQEAAKNAALGNPAFYLTATAYLQYLAGDYTNAKTTLDEAAKQPNTNRALSQQMALQNMLLLSAQPGVPDATTETQFVSYLTQFKQAVAPKNKEEYNPFEANFRFTNALTAASQQMANRYLSHGETGKSSGGWLSGCSSKKAETVISGPNLAKAYVLRVISAGGNDNFFYSYGGEVPILEDTTSAQTAQAVAEYVTSPTGEYDERLTKLAGIDADYANQLLGRRHMAEGNYEAAVTAFNKVKPAVWQGEAFTQFMTVNPFTVNMPGEGKPQTPYAPLQFAQRMADLQAKAKQAEAANKTGDDIAKLHYELGCGAYNLSYWGNAWLMNHRRWSGGEAHFYSASPADIARTLADPYYTNSLAQSHFEQAAKLAKTDELAAKATYMAARCQDDALRVRREAEREKTGTYIADDDPAFMEKMANIAQTEYGMQKAAYRQRYLNTRFANDMQTHCALYRDIVKE</sequence>
<protein>
    <recommendedName>
        <fullName evidence="3">Tetratricopeptide repeat protein</fullName>
    </recommendedName>
</protein>